<dbReference type="Pfam" id="PF10022">
    <property type="entry name" value="DUF2264"/>
    <property type="match status" value="1"/>
</dbReference>
<organism evidence="3 4">
    <name type="scientific">Secundilactobacillus kimchicus JCM 15530</name>
    <dbReference type="NCBI Taxonomy" id="1302272"/>
    <lineage>
        <taxon>Bacteria</taxon>
        <taxon>Bacillati</taxon>
        <taxon>Bacillota</taxon>
        <taxon>Bacilli</taxon>
        <taxon>Lactobacillales</taxon>
        <taxon>Lactobacillaceae</taxon>
        <taxon>Secundilactobacillus</taxon>
    </lineage>
</organism>
<dbReference type="RefSeq" id="WP_056942201.1">
    <property type="nucleotide sequence ID" value="NZ_AZCX01000003.1"/>
</dbReference>
<dbReference type="PIRSF" id="PIRSF014753">
    <property type="entry name" value="UCP014753"/>
    <property type="match status" value="1"/>
</dbReference>
<dbReference type="PATRIC" id="fig|1302272.5.peg.1437"/>
<dbReference type="AlphaFoldDB" id="A0A0R1HP98"/>
<evidence type="ECO:0000259" key="1">
    <source>
        <dbReference type="Pfam" id="PF10022"/>
    </source>
</evidence>
<dbReference type="InterPro" id="IPR016624">
    <property type="entry name" value="UCP014753"/>
</dbReference>
<keyword evidence="4" id="KW-1185">Reference proteome</keyword>
<dbReference type="PANTHER" id="PTHR35339">
    <property type="entry name" value="LINALOOL DEHYDRATASE_ISOMERASE DOMAIN-CONTAINING PROTEIN"/>
    <property type="match status" value="1"/>
</dbReference>
<dbReference type="PANTHER" id="PTHR35339:SF4">
    <property type="entry name" value="LINALOOL DEHYDRATASE_ISOMERASE DOMAIN-CONTAINING PROTEIN"/>
    <property type="match status" value="1"/>
</dbReference>
<dbReference type="OrthoDB" id="9813465at2"/>
<evidence type="ECO:0000313" key="3">
    <source>
        <dbReference type="EMBL" id="KRK48326.1"/>
    </source>
</evidence>
<dbReference type="Pfam" id="PF20938">
    <property type="entry name" value="DUF2264_C"/>
    <property type="match status" value="1"/>
</dbReference>
<dbReference type="STRING" id="1302272.FC96_GL001426"/>
<evidence type="ECO:0000259" key="2">
    <source>
        <dbReference type="Pfam" id="PF20938"/>
    </source>
</evidence>
<accession>A0A0R1HP98</accession>
<dbReference type="Proteomes" id="UP000050911">
    <property type="component" value="Unassembled WGS sequence"/>
</dbReference>
<proteinExistence type="predicted"/>
<reference evidence="3 4" key="1">
    <citation type="journal article" date="2015" name="Genome Announc.">
        <title>Expanding the biotechnology potential of lactobacilli through comparative genomics of 213 strains and associated genera.</title>
        <authorList>
            <person name="Sun Z."/>
            <person name="Harris H.M."/>
            <person name="McCann A."/>
            <person name="Guo C."/>
            <person name="Argimon S."/>
            <person name="Zhang W."/>
            <person name="Yang X."/>
            <person name="Jeffery I.B."/>
            <person name="Cooney J.C."/>
            <person name="Kagawa T.F."/>
            <person name="Liu W."/>
            <person name="Song Y."/>
            <person name="Salvetti E."/>
            <person name="Wrobel A."/>
            <person name="Rasinkangas P."/>
            <person name="Parkhill J."/>
            <person name="Rea M.C."/>
            <person name="O'Sullivan O."/>
            <person name="Ritari J."/>
            <person name="Douillard F.P."/>
            <person name="Paul Ross R."/>
            <person name="Yang R."/>
            <person name="Briner A.E."/>
            <person name="Felis G.E."/>
            <person name="de Vos W.M."/>
            <person name="Barrangou R."/>
            <person name="Klaenhammer T.R."/>
            <person name="Caufield P.W."/>
            <person name="Cui Y."/>
            <person name="Zhang H."/>
            <person name="O'Toole P.W."/>
        </authorList>
    </citation>
    <scope>NUCLEOTIDE SEQUENCE [LARGE SCALE GENOMIC DNA]</scope>
    <source>
        <strain evidence="3 4">JCM 15530</strain>
    </source>
</reference>
<dbReference type="InterPro" id="IPR049237">
    <property type="entry name" value="DUF2264_C"/>
</dbReference>
<name>A0A0R1HP98_9LACO</name>
<protein>
    <recommendedName>
        <fullName evidence="5">DUF2264 domain-containing protein</fullName>
    </recommendedName>
</protein>
<feature type="domain" description="DUF2264" evidence="1">
    <location>
        <begin position="18"/>
        <end position="366"/>
    </location>
</feature>
<gene>
    <name evidence="3" type="ORF">FC96_GL001426</name>
</gene>
<dbReference type="EMBL" id="AZCX01000003">
    <property type="protein sequence ID" value="KRK48326.1"/>
    <property type="molecule type" value="Genomic_DNA"/>
</dbReference>
<sequence>MARKLFNEQIKQNPLRSKADIKSALVDILAPAMHVLDQQKLKGRFRISDSGAVYVQDKTEIEGFMRLLWGLGPFFSNRENISEYPDWYEMTTQSIIAGVDPGSPSYWGGNLGDYDQMFVEMGALTAFLYETKTDFWDNLSYVKQKQIVEWMDQVNDHVVPKTNWLFFKAMVNKFITDSGFDDHYQLVLDDYAITNKHYLDHGWSYDGYENQIDNYIPFAYQFFTLLTVGLTDWQDDQAKLLKERAQAFVPSYANWFAADGAALPYGRSLDYRFAQAAFWAVAAYAHIELPSGYELGDVKHLLLNNLRWWFRQNIFTTDGLIPIGYAYPNMNFAEGYNGPASAYWALKTFIFYALPDDDPFWQVKESEKLKFEPRKKQSEPRMLVVHSKTGQEVQAFTAGQHSHEHAHGEAKYEKYVYSSTFGFSTPKGSVLLKQGAFDNTLAVSETENFWQTAFKYEHYAIHDDYVYSDWKPWSDVEIKNYVIPQMPWHIRIHQINTRRTINVAEGGFAAPDYGIPGQQVLDTDVKNAVFYQTEVGITGLVGLSEELKVALTEPEPNTNLYFPKTKIPLQTGVLKPGEYTLISLYLGDRELESLDEREQIVLPEISLNGNQVSFTLDGNTTKITLEEFR</sequence>
<dbReference type="InterPro" id="IPR049349">
    <property type="entry name" value="DUF2264_N"/>
</dbReference>
<comment type="caution">
    <text evidence="3">The sequence shown here is derived from an EMBL/GenBank/DDBJ whole genome shotgun (WGS) entry which is preliminary data.</text>
</comment>
<evidence type="ECO:0000313" key="4">
    <source>
        <dbReference type="Proteomes" id="UP000050911"/>
    </source>
</evidence>
<evidence type="ECO:0008006" key="5">
    <source>
        <dbReference type="Google" id="ProtNLM"/>
    </source>
</evidence>
<feature type="domain" description="DUF2264" evidence="2">
    <location>
        <begin position="378"/>
        <end position="579"/>
    </location>
</feature>